<dbReference type="SUPFAM" id="SSF53254">
    <property type="entry name" value="Phosphoglycerate mutase-like"/>
    <property type="match status" value="1"/>
</dbReference>
<name>A0A4Z1PVE5_9PEZI</name>
<dbReference type="GO" id="GO:0016791">
    <property type="term" value="F:phosphatase activity"/>
    <property type="evidence" value="ECO:0007669"/>
    <property type="project" value="TreeGrafter"/>
</dbReference>
<dbReference type="GO" id="GO:0005737">
    <property type="term" value="C:cytoplasm"/>
    <property type="evidence" value="ECO:0007669"/>
    <property type="project" value="TreeGrafter"/>
</dbReference>
<dbReference type="Proteomes" id="UP000298493">
    <property type="component" value="Unassembled WGS sequence"/>
</dbReference>
<dbReference type="InterPro" id="IPR029033">
    <property type="entry name" value="His_PPase_superfam"/>
</dbReference>
<organism evidence="1 2">
    <name type="scientific">Venturia nashicola</name>
    <dbReference type="NCBI Taxonomy" id="86259"/>
    <lineage>
        <taxon>Eukaryota</taxon>
        <taxon>Fungi</taxon>
        <taxon>Dikarya</taxon>
        <taxon>Ascomycota</taxon>
        <taxon>Pezizomycotina</taxon>
        <taxon>Dothideomycetes</taxon>
        <taxon>Pleosporomycetidae</taxon>
        <taxon>Venturiales</taxon>
        <taxon>Venturiaceae</taxon>
        <taxon>Venturia</taxon>
    </lineage>
</organism>
<dbReference type="EMBL" id="SNSC02000001">
    <property type="protein sequence ID" value="TID27390.1"/>
    <property type="molecule type" value="Genomic_DNA"/>
</dbReference>
<dbReference type="PANTHER" id="PTHR48100">
    <property type="entry name" value="BROAD-SPECIFICITY PHOSPHATASE YOR283W-RELATED"/>
    <property type="match status" value="1"/>
</dbReference>
<protein>
    <submittedName>
        <fullName evidence="1">Phosphoglycerate mutase-like protein</fullName>
    </submittedName>
</protein>
<dbReference type="InterPro" id="IPR013078">
    <property type="entry name" value="His_Pase_superF_clade-1"/>
</dbReference>
<sequence length="297" mass="33261">MVDDLAATACNLPAQPTVLLIPDTLNDIGIQIQPHHHHQASLSTTSLISLPQSPARIAYILTAFPRDYSLHDPVLSDLGIEQCKQLHEHLIKNETLYHDVQLIVVSPMRRTLQTADIALSDLIKKQKVDVKLDGGWQETSDMPCDTGSPLPTISAEFPQFDFSKVDPGYPTKQGPYAFTRSAVLQRGQTVLRSLHRRPERVIIVVSHSGFLRTAVTSKQFGNADYRIYDFDEHVEPKTVDGVEIKYRLKERYETDSKGGGMGWSEIGHFGITDEDFPLIDPIKRGPDEVVDEVPELQ</sequence>
<gene>
    <name evidence="1" type="ORF">E6O75_ATG00157</name>
</gene>
<dbReference type="PANTHER" id="PTHR48100:SF24">
    <property type="entry name" value="PHOSPHOGLYCERATE MUTASE"/>
    <property type="match status" value="1"/>
</dbReference>
<accession>A0A4Z1PVE5</accession>
<proteinExistence type="predicted"/>
<comment type="caution">
    <text evidence="1">The sequence shown here is derived from an EMBL/GenBank/DDBJ whole genome shotgun (WGS) entry which is preliminary data.</text>
</comment>
<dbReference type="AlphaFoldDB" id="A0A4Z1PVE5"/>
<dbReference type="Pfam" id="PF00300">
    <property type="entry name" value="His_Phos_1"/>
    <property type="match status" value="1"/>
</dbReference>
<evidence type="ECO:0000313" key="1">
    <source>
        <dbReference type="EMBL" id="TID27390.1"/>
    </source>
</evidence>
<dbReference type="InterPro" id="IPR050275">
    <property type="entry name" value="PGM_Phosphatase"/>
</dbReference>
<dbReference type="CDD" id="cd07067">
    <property type="entry name" value="HP_PGM_like"/>
    <property type="match status" value="1"/>
</dbReference>
<evidence type="ECO:0000313" key="2">
    <source>
        <dbReference type="Proteomes" id="UP000298493"/>
    </source>
</evidence>
<reference evidence="1 2" key="1">
    <citation type="submission" date="2019-04" db="EMBL/GenBank/DDBJ databases">
        <title>High contiguity whole genome sequence and gene annotation resource for two Venturia nashicola isolates.</title>
        <authorList>
            <person name="Prokchorchik M."/>
            <person name="Won K."/>
            <person name="Lee Y."/>
            <person name="Choi E.D."/>
            <person name="Segonzac C."/>
            <person name="Sohn K.H."/>
        </authorList>
    </citation>
    <scope>NUCLEOTIDE SEQUENCE [LARGE SCALE GENOMIC DNA]</scope>
    <source>
        <strain evidence="1 2">PRI2</strain>
    </source>
</reference>
<dbReference type="Gene3D" id="3.40.50.1240">
    <property type="entry name" value="Phosphoglycerate mutase-like"/>
    <property type="match status" value="1"/>
</dbReference>
<keyword evidence="2" id="KW-1185">Reference proteome</keyword>